<feature type="transmembrane region" description="Helical" evidence="1">
    <location>
        <begin position="254"/>
        <end position="273"/>
    </location>
</feature>
<dbReference type="Pfam" id="PF14897">
    <property type="entry name" value="EpsG"/>
    <property type="match status" value="1"/>
</dbReference>
<dbReference type="RefSeq" id="WP_191719772.1">
    <property type="nucleotide sequence ID" value="NZ_JACSQP010000009.1"/>
</dbReference>
<dbReference type="InterPro" id="IPR049458">
    <property type="entry name" value="EpsG-like"/>
</dbReference>
<keyword evidence="1" id="KW-1133">Transmembrane helix</keyword>
<evidence type="ECO:0000256" key="1">
    <source>
        <dbReference type="SAM" id="Phobius"/>
    </source>
</evidence>
<dbReference type="EMBL" id="JACSQP010000009">
    <property type="protein sequence ID" value="MBD7958580.1"/>
    <property type="molecule type" value="Genomic_DNA"/>
</dbReference>
<feature type="transmembrane region" description="Helical" evidence="1">
    <location>
        <begin position="332"/>
        <end position="349"/>
    </location>
</feature>
<proteinExistence type="predicted"/>
<accession>A0ABR8S554</accession>
<evidence type="ECO:0000313" key="2">
    <source>
        <dbReference type="EMBL" id="MBD7958580.1"/>
    </source>
</evidence>
<feature type="transmembrane region" description="Helical" evidence="1">
    <location>
        <begin position="141"/>
        <end position="160"/>
    </location>
</feature>
<gene>
    <name evidence="2" type="ORF">H9651_13095</name>
</gene>
<feature type="transmembrane region" description="Helical" evidence="1">
    <location>
        <begin position="285"/>
        <end position="303"/>
    </location>
</feature>
<feature type="transmembrane region" description="Helical" evidence="1">
    <location>
        <begin position="180"/>
        <end position="200"/>
    </location>
</feature>
<feature type="transmembrane region" description="Helical" evidence="1">
    <location>
        <begin position="111"/>
        <end position="129"/>
    </location>
</feature>
<feature type="transmembrane region" description="Helical" evidence="1">
    <location>
        <begin position="309"/>
        <end position="325"/>
    </location>
</feature>
<sequence length="366" mass="39880">MTLYVTITAVVVVLAWAADLAGRELRRRQPANNPGAADTPVRWGLSDVFIMSVLAGVAGLRFHVGTDYYIYANVFARLDTRDWATSIANSPHEAGYTIFSLLVKQISPDPSAIILATSVASVVPIYIAIRRLSGHRALSLLLYIGMGFYFISFNQVRQSIAVGLSALAYSYFGKSTWKFIALNALASAFHVSAIVVPLVQLVTATWKLRLRVITLVFAATAVGGSALTILANFADFLNPRYGGYIEEAEVAGTGTILMAAVRVAIVVVALLANVKKDLPMDLQRYGVYVALSAGLILMGFISIPVARLEMYFSIYMIFLLPALTARSRHPRLFMCILAILAIAHMLVYIPSFNGVLPYQTENGFQS</sequence>
<reference evidence="2 3" key="1">
    <citation type="submission" date="2020-08" db="EMBL/GenBank/DDBJ databases">
        <title>A Genomic Blueprint of the Chicken Gut Microbiome.</title>
        <authorList>
            <person name="Gilroy R."/>
            <person name="Ravi A."/>
            <person name="Getino M."/>
            <person name="Pursley I."/>
            <person name="Horton D.L."/>
            <person name="Alikhan N.-F."/>
            <person name="Baker D."/>
            <person name="Gharbi K."/>
            <person name="Hall N."/>
            <person name="Watson M."/>
            <person name="Adriaenssens E.M."/>
            <person name="Foster-Nyarko E."/>
            <person name="Jarju S."/>
            <person name="Secka A."/>
            <person name="Antonio M."/>
            <person name="Oren A."/>
            <person name="Chaudhuri R."/>
            <person name="La Ragione R.M."/>
            <person name="Hildebrand F."/>
            <person name="Pallen M.J."/>
        </authorList>
    </citation>
    <scope>NUCLEOTIDE SEQUENCE [LARGE SCALE GENOMIC DNA]</scope>
    <source>
        <strain evidence="2 3">Sa4CUA7</strain>
    </source>
</reference>
<evidence type="ECO:0000313" key="3">
    <source>
        <dbReference type="Proteomes" id="UP000648352"/>
    </source>
</evidence>
<dbReference type="Proteomes" id="UP000648352">
    <property type="component" value="Unassembled WGS sequence"/>
</dbReference>
<name>A0ABR8S554_9MICO</name>
<keyword evidence="1" id="KW-0812">Transmembrane</keyword>
<keyword evidence="3" id="KW-1185">Reference proteome</keyword>
<comment type="caution">
    <text evidence="2">The sequence shown here is derived from an EMBL/GenBank/DDBJ whole genome shotgun (WGS) entry which is preliminary data.</text>
</comment>
<keyword evidence="1" id="KW-0472">Membrane</keyword>
<feature type="transmembrane region" description="Helical" evidence="1">
    <location>
        <begin position="212"/>
        <end position="234"/>
    </location>
</feature>
<protein>
    <submittedName>
        <fullName evidence="2">EpsG family protein</fullName>
    </submittedName>
</protein>
<organism evidence="2 3">
    <name type="scientific">Microbacterium pullorum</name>
    <dbReference type="NCBI Taxonomy" id="2762236"/>
    <lineage>
        <taxon>Bacteria</taxon>
        <taxon>Bacillati</taxon>
        <taxon>Actinomycetota</taxon>
        <taxon>Actinomycetes</taxon>
        <taxon>Micrococcales</taxon>
        <taxon>Microbacteriaceae</taxon>
        <taxon>Microbacterium</taxon>
    </lineage>
</organism>